<accession>A0ABR2K2D4</accession>
<gene>
    <name evidence="1" type="ORF">M9Y10_040707</name>
</gene>
<evidence type="ECO:0000313" key="1">
    <source>
        <dbReference type="EMBL" id="KAK8885262.1"/>
    </source>
</evidence>
<keyword evidence="2" id="KW-1185">Reference proteome</keyword>
<organism evidence="1 2">
    <name type="scientific">Tritrichomonas musculus</name>
    <dbReference type="NCBI Taxonomy" id="1915356"/>
    <lineage>
        <taxon>Eukaryota</taxon>
        <taxon>Metamonada</taxon>
        <taxon>Parabasalia</taxon>
        <taxon>Tritrichomonadida</taxon>
        <taxon>Tritrichomonadidae</taxon>
        <taxon>Tritrichomonas</taxon>
    </lineage>
</organism>
<dbReference type="EMBL" id="JAPFFF010000007">
    <property type="protein sequence ID" value="KAK8885262.1"/>
    <property type="molecule type" value="Genomic_DNA"/>
</dbReference>
<proteinExistence type="predicted"/>
<protein>
    <submittedName>
        <fullName evidence="1">Uncharacterized protein</fullName>
    </submittedName>
</protein>
<comment type="caution">
    <text evidence="1">The sequence shown here is derived from an EMBL/GenBank/DDBJ whole genome shotgun (WGS) entry which is preliminary data.</text>
</comment>
<reference evidence="1 2" key="1">
    <citation type="submission" date="2024-04" db="EMBL/GenBank/DDBJ databases">
        <title>Tritrichomonas musculus Genome.</title>
        <authorList>
            <person name="Alves-Ferreira E."/>
            <person name="Grigg M."/>
            <person name="Lorenzi H."/>
            <person name="Galac M."/>
        </authorList>
    </citation>
    <scope>NUCLEOTIDE SEQUENCE [LARGE SCALE GENOMIC DNA]</scope>
    <source>
        <strain evidence="1 2">EAF2021</strain>
    </source>
</reference>
<name>A0ABR2K2D4_9EUKA</name>
<sequence length="183" mass="21686">MSSKSVSEIPIPDNLSELQKIEFMAFRDSLSALENEWNSLESNNNPHQKECIKLLNEIRDNRKQQAAERLNLRLQVIDQQVKIDTERINLENEILTRTFYDRIMRAYYAQYQNLLGQLKGIMNEDEFNSFVRENEIQFPSFPDDATMKTRLQESEDLKIHISPQEIENDLHIIQSKLKKEEKE</sequence>
<dbReference type="Proteomes" id="UP001470230">
    <property type="component" value="Unassembled WGS sequence"/>
</dbReference>
<evidence type="ECO:0000313" key="2">
    <source>
        <dbReference type="Proteomes" id="UP001470230"/>
    </source>
</evidence>